<keyword evidence="2" id="KW-1185">Reference proteome</keyword>
<accession>A0A4Y7KI01</accession>
<evidence type="ECO:0000313" key="1">
    <source>
        <dbReference type="EMBL" id="RZC72496.1"/>
    </source>
</evidence>
<dbReference type="Proteomes" id="UP000316621">
    <property type="component" value="Chromosome 8"/>
</dbReference>
<organism evidence="1 2">
    <name type="scientific">Papaver somniferum</name>
    <name type="common">Opium poppy</name>
    <dbReference type="NCBI Taxonomy" id="3469"/>
    <lineage>
        <taxon>Eukaryota</taxon>
        <taxon>Viridiplantae</taxon>
        <taxon>Streptophyta</taxon>
        <taxon>Embryophyta</taxon>
        <taxon>Tracheophyta</taxon>
        <taxon>Spermatophyta</taxon>
        <taxon>Magnoliopsida</taxon>
        <taxon>Ranunculales</taxon>
        <taxon>Papaveraceae</taxon>
        <taxon>Papaveroideae</taxon>
        <taxon>Papaver</taxon>
    </lineage>
</organism>
<proteinExistence type="predicted"/>
<evidence type="ECO:0000313" key="2">
    <source>
        <dbReference type="Proteomes" id="UP000316621"/>
    </source>
</evidence>
<dbReference type="Gramene" id="RZC72496">
    <property type="protein sequence ID" value="RZC72496"/>
    <property type="gene ID" value="C5167_047977"/>
</dbReference>
<dbReference type="AlphaFoldDB" id="A0A4Y7KI01"/>
<protein>
    <submittedName>
        <fullName evidence="1">Uncharacterized protein</fullName>
    </submittedName>
</protein>
<reference evidence="1 2" key="1">
    <citation type="journal article" date="2018" name="Science">
        <title>The opium poppy genome and morphinan production.</title>
        <authorList>
            <person name="Guo L."/>
            <person name="Winzer T."/>
            <person name="Yang X."/>
            <person name="Li Y."/>
            <person name="Ning Z."/>
            <person name="He Z."/>
            <person name="Teodor R."/>
            <person name="Lu Y."/>
            <person name="Bowser T.A."/>
            <person name="Graham I.A."/>
            <person name="Ye K."/>
        </authorList>
    </citation>
    <scope>NUCLEOTIDE SEQUENCE [LARGE SCALE GENOMIC DNA]</scope>
    <source>
        <strain evidence="2">cv. HN1</strain>
        <tissue evidence="1">Leaves</tissue>
    </source>
</reference>
<dbReference type="EMBL" id="CM010722">
    <property type="protein sequence ID" value="RZC72496.1"/>
    <property type="molecule type" value="Genomic_DNA"/>
</dbReference>
<sequence>MAGLPHRDDSDNKVTVESEEQQKYILRKSNKRGSQVPQHFLGIYFHSRCDSLYKEPCDH</sequence>
<gene>
    <name evidence="1" type="ORF">C5167_047977</name>
</gene>
<name>A0A4Y7KI01_PAPSO</name>